<comment type="caution">
    <text evidence="6">The sequence shown here is derived from an EMBL/GenBank/DDBJ whole genome shotgun (WGS) entry which is preliminary data.</text>
</comment>
<keyword evidence="3" id="KW-0479">Metal-binding</keyword>
<dbReference type="SUPFAM" id="SSF53807">
    <property type="entry name" value="Helical backbone' metal receptor"/>
    <property type="match status" value="1"/>
</dbReference>
<evidence type="ECO:0000313" key="7">
    <source>
        <dbReference type="Proteomes" id="UP000185596"/>
    </source>
</evidence>
<reference evidence="6 7" key="1">
    <citation type="submission" date="2016-12" db="EMBL/GenBank/DDBJ databases">
        <title>The draft genome sequence of Actinophytocola sp. 11-183.</title>
        <authorList>
            <person name="Wang W."/>
            <person name="Yuan L."/>
        </authorList>
    </citation>
    <scope>NUCLEOTIDE SEQUENCE [LARGE SCALE GENOMIC DNA]</scope>
    <source>
        <strain evidence="6 7">11-183</strain>
    </source>
</reference>
<dbReference type="Gene3D" id="3.40.50.1980">
    <property type="entry name" value="Nitrogenase molybdenum iron protein domain"/>
    <property type="match status" value="2"/>
</dbReference>
<dbReference type="RefSeq" id="WP_075130067.1">
    <property type="nucleotide sequence ID" value="NZ_MSIE01000099.1"/>
</dbReference>
<dbReference type="EMBL" id="MSIE01000099">
    <property type="protein sequence ID" value="OLF07955.1"/>
    <property type="molecule type" value="Genomic_DNA"/>
</dbReference>
<dbReference type="InterPro" id="IPR050492">
    <property type="entry name" value="Bact_metal-bind_prot9"/>
</dbReference>
<gene>
    <name evidence="6" type="ORF">BU204_34805</name>
</gene>
<evidence type="ECO:0000256" key="4">
    <source>
        <dbReference type="ARBA" id="ARBA00022729"/>
    </source>
</evidence>
<evidence type="ECO:0000256" key="1">
    <source>
        <dbReference type="ARBA" id="ARBA00004196"/>
    </source>
</evidence>
<dbReference type="Pfam" id="PF01297">
    <property type="entry name" value="ZnuA"/>
    <property type="match status" value="1"/>
</dbReference>
<evidence type="ECO:0008006" key="8">
    <source>
        <dbReference type="Google" id="ProtNLM"/>
    </source>
</evidence>
<dbReference type="AlphaFoldDB" id="A0A1Q8C0T1"/>
<dbReference type="GO" id="GO:0046872">
    <property type="term" value="F:metal ion binding"/>
    <property type="evidence" value="ECO:0007669"/>
    <property type="project" value="UniProtKB-KW"/>
</dbReference>
<dbReference type="Proteomes" id="UP000185596">
    <property type="component" value="Unassembled WGS sequence"/>
</dbReference>
<dbReference type="STRING" id="1912961.BU204_34805"/>
<keyword evidence="2" id="KW-0813">Transport</keyword>
<name>A0A1Q8C0T1_9PSEU</name>
<dbReference type="PANTHER" id="PTHR42953">
    <property type="entry name" value="HIGH-AFFINITY ZINC UPTAKE SYSTEM PROTEIN ZNUA-RELATED"/>
    <property type="match status" value="1"/>
</dbReference>
<dbReference type="PROSITE" id="PS51257">
    <property type="entry name" value="PROKAR_LIPOPROTEIN"/>
    <property type="match status" value="1"/>
</dbReference>
<protein>
    <recommendedName>
        <fullName evidence="8">Metal ABC transporter substrate-binding protein</fullName>
    </recommendedName>
</protein>
<dbReference type="InterPro" id="IPR006127">
    <property type="entry name" value="ZnuA-like"/>
</dbReference>
<organism evidence="6 7">
    <name type="scientific">Actinophytocola xanthii</name>
    <dbReference type="NCBI Taxonomy" id="1912961"/>
    <lineage>
        <taxon>Bacteria</taxon>
        <taxon>Bacillati</taxon>
        <taxon>Actinomycetota</taxon>
        <taxon>Actinomycetes</taxon>
        <taxon>Pseudonocardiales</taxon>
        <taxon>Pseudonocardiaceae</taxon>
    </lineage>
</organism>
<keyword evidence="7" id="KW-1185">Reference proteome</keyword>
<dbReference type="GO" id="GO:0030313">
    <property type="term" value="C:cell envelope"/>
    <property type="evidence" value="ECO:0007669"/>
    <property type="project" value="UniProtKB-SubCell"/>
</dbReference>
<evidence type="ECO:0000256" key="5">
    <source>
        <dbReference type="SAM" id="SignalP"/>
    </source>
</evidence>
<dbReference type="GO" id="GO:0030001">
    <property type="term" value="P:metal ion transport"/>
    <property type="evidence" value="ECO:0007669"/>
    <property type="project" value="InterPro"/>
</dbReference>
<keyword evidence="4 5" id="KW-0732">Signal</keyword>
<sequence>MRSTRAGLQVAGLGLAALVLAGCGSTAGGDEADDGKLAVVASTNVWGSVAQAVGGDAVSVESLIADAAGDPHAHPDKPSDATSLAGADLVVYNGGGYDEFFTKLLDSTGTDLPRVDAFELAGYGADANEHVWYDLAAVREVADALAEELGSLAPDDADTFTANAEEFGTRLTDLADRASAIGEAHPGAKVLATEPVAHYLFEAAGLTDATPPAFSEAVEEETDPSLSVVAETTELLSGRQVAVLVSNAQTRTSVTDSLAEEAEAAGIPVVEVTETLPEGTTDYVEWMSEQVDALAGALDQT</sequence>
<evidence type="ECO:0000256" key="3">
    <source>
        <dbReference type="ARBA" id="ARBA00022723"/>
    </source>
</evidence>
<feature type="signal peptide" evidence="5">
    <location>
        <begin position="1"/>
        <end position="21"/>
    </location>
</feature>
<dbReference type="PANTHER" id="PTHR42953:SF1">
    <property type="entry name" value="METAL-BINDING PROTEIN HI_0362-RELATED"/>
    <property type="match status" value="1"/>
</dbReference>
<proteinExistence type="predicted"/>
<evidence type="ECO:0000313" key="6">
    <source>
        <dbReference type="EMBL" id="OLF07955.1"/>
    </source>
</evidence>
<dbReference type="OrthoDB" id="5296019at2"/>
<comment type="subcellular location">
    <subcellularLocation>
        <location evidence="1">Cell envelope</location>
    </subcellularLocation>
</comment>
<feature type="chain" id="PRO_5038530301" description="Metal ABC transporter substrate-binding protein" evidence="5">
    <location>
        <begin position="22"/>
        <end position="301"/>
    </location>
</feature>
<accession>A0A1Q8C0T1</accession>
<evidence type="ECO:0000256" key="2">
    <source>
        <dbReference type="ARBA" id="ARBA00022448"/>
    </source>
</evidence>